<organism evidence="1 2">
    <name type="scientific">Roseofilum acuticapitatum BLCC-M154</name>
    <dbReference type="NCBI Taxonomy" id="3022444"/>
    <lineage>
        <taxon>Bacteria</taxon>
        <taxon>Bacillati</taxon>
        <taxon>Cyanobacteriota</taxon>
        <taxon>Cyanophyceae</taxon>
        <taxon>Desertifilales</taxon>
        <taxon>Desertifilaceae</taxon>
        <taxon>Roseofilum</taxon>
        <taxon>Roseofilum acuticapitatum</taxon>
    </lineage>
</organism>
<dbReference type="RefSeq" id="WP_283753745.1">
    <property type="nucleotide sequence ID" value="NZ_JAQOSP010000076.1"/>
</dbReference>
<name>A0ABT7AV97_9CYAN</name>
<protein>
    <submittedName>
        <fullName evidence="1">Uncharacterized protein</fullName>
    </submittedName>
</protein>
<sequence length="73" mass="8542">MKTKTETKIIRQGEYLAEIEITLTYTDHDWSPYLSLEEAQKLDHLRVALQNKNIKTASQLARIYHLTPVMPNE</sequence>
<dbReference type="EMBL" id="JAQOSP010000076">
    <property type="protein sequence ID" value="MDJ1169988.1"/>
    <property type="molecule type" value="Genomic_DNA"/>
</dbReference>
<gene>
    <name evidence="1" type="ORF">PMG71_11170</name>
</gene>
<dbReference type="Proteomes" id="UP001235303">
    <property type="component" value="Unassembled WGS sequence"/>
</dbReference>
<reference evidence="1 2" key="1">
    <citation type="submission" date="2023-01" db="EMBL/GenBank/DDBJ databases">
        <title>Novel diversity within Roseofilum (Cyanobacteria; Desertifilaceae) from marine benthic mats with descriptions of four novel species.</title>
        <authorList>
            <person name="Wang Y."/>
            <person name="Berthold D.E."/>
            <person name="Hu J."/>
            <person name="Lefler F.W."/>
            <person name="Laughinghouse H.D. IV."/>
        </authorList>
    </citation>
    <scope>NUCLEOTIDE SEQUENCE [LARGE SCALE GENOMIC DNA]</scope>
    <source>
        <strain evidence="1 2">BLCC-M154</strain>
    </source>
</reference>
<proteinExistence type="predicted"/>
<keyword evidence="2" id="KW-1185">Reference proteome</keyword>
<evidence type="ECO:0000313" key="2">
    <source>
        <dbReference type="Proteomes" id="UP001235303"/>
    </source>
</evidence>
<comment type="caution">
    <text evidence="1">The sequence shown here is derived from an EMBL/GenBank/DDBJ whole genome shotgun (WGS) entry which is preliminary data.</text>
</comment>
<accession>A0ABT7AV97</accession>
<evidence type="ECO:0000313" key="1">
    <source>
        <dbReference type="EMBL" id="MDJ1169988.1"/>
    </source>
</evidence>